<evidence type="ECO:0000256" key="1">
    <source>
        <dbReference type="ARBA" id="ARBA00001798"/>
    </source>
</evidence>
<organism evidence="14 15">
    <name type="scientific">Colletotrichum trifolii</name>
    <dbReference type="NCBI Taxonomy" id="5466"/>
    <lineage>
        <taxon>Eukaryota</taxon>
        <taxon>Fungi</taxon>
        <taxon>Dikarya</taxon>
        <taxon>Ascomycota</taxon>
        <taxon>Pezizomycotina</taxon>
        <taxon>Sordariomycetes</taxon>
        <taxon>Hypocreomycetidae</taxon>
        <taxon>Glomerellales</taxon>
        <taxon>Glomerellaceae</taxon>
        <taxon>Colletotrichum</taxon>
        <taxon>Colletotrichum orbiculare species complex</taxon>
    </lineage>
</organism>
<dbReference type="EC" id="2.3.2.31" evidence="2"/>
<dbReference type="InterPro" id="IPR031127">
    <property type="entry name" value="E3_UB_ligase_RBR"/>
</dbReference>
<dbReference type="STRING" id="5466.A0A4R8RL84"/>
<dbReference type="SUPFAM" id="SSF57850">
    <property type="entry name" value="RING/U-box"/>
    <property type="match status" value="2"/>
</dbReference>
<dbReference type="InterPro" id="IPR002867">
    <property type="entry name" value="IBR_dom"/>
</dbReference>
<proteinExistence type="predicted"/>
<keyword evidence="10" id="KW-0175">Coiled coil</keyword>
<dbReference type="EMBL" id="RYZW01000015">
    <property type="protein sequence ID" value="TDZ67779.1"/>
    <property type="molecule type" value="Genomic_DNA"/>
</dbReference>
<evidence type="ECO:0000259" key="13">
    <source>
        <dbReference type="PROSITE" id="PS51873"/>
    </source>
</evidence>
<keyword evidence="5" id="KW-0677">Repeat</keyword>
<keyword evidence="15" id="KW-1185">Reference proteome</keyword>
<keyword evidence="7" id="KW-0833">Ubl conjugation pathway</keyword>
<dbReference type="PROSITE" id="PS51873">
    <property type="entry name" value="TRIAD"/>
    <property type="match status" value="1"/>
</dbReference>
<accession>A0A4R8RL84</accession>
<keyword evidence="6 9" id="KW-0863">Zinc-finger</keyword>
<dbReference type="GO" id="GO:0016567">
    <property type="term" value="P:protein ubiquitination"/>
    <property type="evidence" value="ECO:0007669"/>
    <property type="project" value="InterPro"/>
</dbReference>
<reference evidence="14 15" key="1">
    <citation type="submission" date="2018-12" db="EMBL/GenBank/DDBJ databases">
        <title>Genome sequence and assembly of Colletotrichum trifolii.</title>
        <authorList>
            <person name="Gan P."/>
            <person name="Shirasu K."/>
        </authorList>
    </citation>
    <scope>NUCLEOTIDE SEQUENCE [LARGE SCALE GENOMIC DNA]</scope>
    <source>
        <strain evidence="14 15">543-2</strain>
    </source>
</reference>
<evidence type="ECO:0000313" key="14">
    <source>
        <dbReference type="EMBL" id="TDZ67779.1"/>
    </source>
</evidence>
<feature type="domain" description="RING-type" evidence="12">
    <location>
        <begin position="83"/>
        <end position="137"/>
    </location>
</feature>
<evidence type="ECO:0000313" key="15">
    <source>
        <dbReference type="Proteomes" id="UP000295703"/>
    </source>
</evidence>
<dbReference type="CDD" id="cd20335">
    <property type="entry name" value="BRcat_RBR"/>
    <property type="match status" value="1"/>
</dbReference>
<evidence type="ECO:0000256" key="10">
    <source>
        <dbReference type="SAM" id="Coils"/>
    </source>
</evidence>
<dbReference type="GO" id="GO:0061630">
    <property type="term" value="F:ubiquitin protein ligase activity"/>
    <property type="evidence" value="ECO:0007669"/>
    <property type="project" value="UniProtKB-EC"/>
</dbReference>
<evidence type="ECO:0000256" key="7">
    <source>
        <dbReference type="ARBA" id="ARBA00022786"/>
    </source>
</evidence>
<gene>
    <name evidence="14" type="primary">RNF19A</name>
    <name evidence="14" type="ORF">CTRI78_v002643</name>
</gene>
<dbReference type="GO" id="GO:0008270">
    <property type="term" value="F:zinc ion binding"/>
    <property type="evidence" value="ECO:0007669"/>
    <property type="project" value="UniProtKB-KW"/>
</dbReference>
<dbReference type="Pfam" id="PF01485">
    <property type="entry name" value="IBR"/>
    <property type="match status" value="1"/>
</dbReference>
<dbReference type="PROSITE" id="PS50089">
    <property type="entry name" value="ZF_RING_2"/>
    <property type="match status" value="1"/>
</dbReference>
<feature type="compositionally biased region" description="Basic and acidic residues" evidence="11">
    <location>
        <begin position="1"/>
        <end position="10"/>
    </location>
</feature>
<comment type="catalytic activity">
    <reaction evidence="1">
        <text>[E2 ubiquitin-conjugating enzyme]-S-ubiquitinyl-L-cysteine + [acceptor protein]-L-lysine = [E2 ubiquitin-conjugating enzyme]-L-cysteine + [acceptor protein]-N(6)-ubiquitinyl-L-lysine.</text>
        <dbReference type="EC" id="2.3.2.31"/>
    </reaction>
</comment>
<dbReference type="InterPro" id="IPR044066">
    <property type="entry name" value="TRIAD_supradom"/>
</dbReference>
<keyword evidence="4" id="KW-0479">Metal-binding</keyword>
<dbReference type="AlphaFoldDB" id="A0A4R8RL84"/>
<dbReference type="PANTHER" id="PTHR11685">
    <property type="entry name" value="RBR FAMILY RING FINGER AND IBR DOMAIN-CONTAINING"/>
    <property type="match status" value="1"/>
</dbReference>
<dbReference type="InterPro" id="IPR013083">
    <property type="entry name" value="Znf_RING/FYVE/PHD"/>
</dbReference>
<evidence type="ECO:0000256" key="2">
    <source>
        <dbReference type="ARBA" id="ARBA00012251"/>
    </source>
</evidence>
<dbReference type="Gene3D" id="1.20.120.1750">
    <property type="match status" value="1"/>
</dbReference>
<dbReference type="Gene3D" id="3.30.40.10">
    <property type="entry name" value="Zinc/RING finger domain, C3HC4 (zinc finger)"/>
    <property type="match status" value="1"/>
</dbReference>
<evidence type="ECO:0000256" key="6">
    <source>
        <dbReference type="ARBA" id="ARBA00022771"/>
    </source>
</evidence>
<evidence type="ECO:0000256" key="8">
    <source>
        <dbReference type="ARBA" id="ARBA00022833"/>
    </source>
</evidence>
<evidence type="ECO:0000259" key="12">
    <source>
        <dbReference type="PROSITE" id="PS50089"/>
    </source>
</evidence>
<dbReference type="Proteomes" id="UP000295703">
    <property type="component" value="Unassembled WGS sequence"/>
</dbReference>
<dbReference type="InterPro" id="IPR001841">
    <property type="entry name" value="Znf_RING"/>
</dbReference>
<keyword evidence="8" id="KW-0862">Zinc</keyword>
<evidence type="ECO:0000256" key="3">
    <source>
        <dbReference type="ARBA" id="ARBA00022679"/>
    </source>
</evidence>
<protein>
    <recommendedName>
        <fullName evidence="2">RBR-type E3 ubiquitin transferase</fullName>
        <ecNumber evidence="2">2.3.2.31</ecNumber>
    </recommendedName>
</protein>
<keyword evidence="3" id="KW-0808">Transferase</keyword>
<comment type="caution">
    <text evidence="14">The sequence shown here is derived from an EMBL/GenBank/DDBJ whole genome shotgun (WGS) entry which is preliminary data.</text>
</comment>
<dbReference type="SMART" id="SM00647">
    <property type="entry name" value="IBR"/>
    <property type="match status" value="1"/>
</dbReference>
<feature type="region of interest" description="Disordered" evidence="11">
    <location>
        <begin position="1"/>
        <end position="26"/>
    </location>
</feature>
<evidence type="ECO:0000256" key="9">
    <source>
        <dbReference type="PROSITE-ProRule" id="PRU00175"/>
    </source>
</evidence>
<name>A0A4R8RL84_COLTR</name>
<sequence length="326" mass="36883">MADFDLHETTTPEGIMTTDAPDTNGITDATEPINTTGDEGNSIDTTASRPFFGQRYHRATDTSDVYVTRQRRPTESIVGTRECPICAETREAFEFPKLSVTLSCSHPPGVCLECLRTSIRCDFNSKLWTEIRCPECREVLEYADIQKYADEATFARYESLALRAAMAEAENFIWCPANCGSGQLHDTGADQPIVTCLNCSQRSCFTHNVVWHERLTCKEYDALLRDPENYLMRLDANGDEAERAKRAQENADRIIAQSLMAEQEAEAQLKEERERDEREEKQQAIALARKVASRRKEEEQKSRATMSKTTKACPGCGWAIEKNRGW</sequence>
<evidence type="ECO:0000256" key="5">
    <source>
        <dbReference type="ARBA" id="ARBA00022737"/>
    </source>
</evidence>
<feature type="domain" description="RING-type" evidence="13">
    <location>
        <begin position="79"/>
        <end position="326"/>
    </location>
</feature>
<evidence type="ECO:0000256" key="4">
    <source>
        <dbReference type="ARBA" id="ARBA00022723"/>
    </source>
</evidence>
<feature type="coiled-coil region" evidence="10">
    <location>
        <begin position="231"/>
        <end position="284"/>
    </location>
</feature>
<feature type="region of interest" description="Disordered" evidence="11">
    <location>
        <begin position="288"/>
        <end position="314"/>
    </location>
</feature>
<evidence type="ECO:0000256" key="11">
    <source>
        <dbReference type="SAM" id="MobiDB-lite"/>
    </source>
</evidence>